<dbReference type="GeneID" id="40512558"/>
<proteinExistence type="predicted"/>
<dbReference type="InterPro" id="IPR003647">
    <property type="entry name" value="Intron_nuc_1_rpt"/>
</dbReference>
<evidence type="ECO:0000313" key="2">
    <source>
        <dbReference type="EMBL" id="QCW06809.1"/>
    </source>
</evidence>
<gene>
    <name evidence="2" type="primary">orf100</name>
</gene>
<dbReference type="EMBL" id="MK820634">
    <property type="protein sequence ID" value="QCW06809.1"/>
    <property type="molecule type" value="Genomic_DNA"/>
</dbReference>
<keyword evidence="2" id="KW-0496">Mitochondrion</keyword>
<reference evidence="2" key="1">
    <citation type="submission" date="2019-04" db="EMBL/GenBank/DDBJ databases">
        <authorList>
            <person name="Yu Z."/>
            <person name="Deng C."/>
        </authorList>
    </citation>
    <scope>NUCLEOTIDE SEQUENCE</scope>
</reference>
<accession>A0A4Y5MZM9</accession>
<dbReference type="Pfam" id="PF07453">
    <property type="entry name" value="NUMOD1"/>
    <property type="match status" value="1"/>
</dbReference>
<sequence>MGGVKSPEHLENLGNIFKKFHSKGDGFSPEARAKITQGIVNFNIKTKGKKVVFTNIETQEILTFISMREAALKMNISRNTINKHVLSKEPWGKYIISFII</sequence>
<geneLocation type="mitochondrion" evidence="2"/>
<evidence type="ECO:0000259" key="1">
    <source>
        <dbReference type="Pfam" id="PF07453"/>
    </source>
</evidence>
<feature type="domain" description="Nuclease-associated modular DNA-binding 1" evidence="1">
    <location>
        <begin position="49"/>
        <end position="85"/>
    </location>
</feature>
<dbReference type="AlphaFoldDB" id="A0A4Y5MZM9"/>
<dbReference type="RefSeq" id="YP_009663671.1">
    <property type="nucleotide sequence ID" value="NC_042947.1"/>
</dbReference>
<organism evidence="2">
    <name type="scientific">Dactylella tenuis</name>
    <dbReference type="NCBI Taxonomy" id="383872"/>
    <lineage>
        <taxon>Eukaryota</taxon>
        <taxon>Fungi</taxon>
        <taxon>Dikarya</taxon>
        <taxon>Ascomycota</taxon>
        <taxon>Pezizomycotina</taxon>
        <taxon>Orbiliomycetes</taxon>
        <taxon>Orbiliales</taxon>
        <taxon>Orbiliaceae</taxon>
        <taxon>Dactylella</taxon>
    </lineage>
</organism>
<dbReference type="SMART" id="SM00497">
    <property type="entry name" value="IENR1"/>
    <property type="match status" value="1"/>
</dbReference>
<name>A0A4Y5MZM9_9PEZI</name>
<dbReference type="SUPFAM" id="SSF64496">
    <property type="entry name" value="DNA-binding domain of intron-encoded endonucleases"/>
    <property type="match status" value="1"/>
</dbReference>
<protein>
    <recommendedName>
        <fullName evidence="1">Nuclease-associated modular DNA-binding 1 domain-containing protein</fullName>
    </recommendedName>
</protein>
<dbReference type="InterPro" id="IPR010896">
    <property type="entry name" value="NUMOD1"/>
</dbReference>